<evidence type="ECO:0000313" key="2">
    <source>
        <dbReference type="EnsemblMetazoa" id="AMEM011751-PA"/>
    </source>
</evidence>
<organism evidence="2 3">
    <name type="scientific">Anopheles merus</name>
    <name type="common">Mosquito</name>
    <dbReference type="NCBI Taxonomy" id="30066"/>
    <lineage>
        <taxon>Eukaryota</taxon>
        <taxon>Metazoa</taxon>
        <taxon>Ecdysozoa</taxon>
        <taxon>Arthropoda</taxon>
        <taxon>Hexapoda</taxon>
        <taxon>Insecta</taxon>
        <taxon>Pterygota</taxon>
        <taxon>Neoptera</taxon>
        <taxon>Endopterygota</taxon>
        <taxon>Diptera</taxon>
        <taxon>Nematocera</taxon>
        <taxon>Culicoidea</taxon>
        <taxon>Culicidae</taxon>
        <taxon>Anophelinae</taxon>
        <taxon>Anopheles</taxon>
    </lineage>
</organism>
<dbReference type="AlphaFoldDB" id="A0A182VAQ5"/>
<protein>
    <submittedName>
        <fullName evidence="2">Uncharacterized protein</fullName>
    </submittedName>
</protein>
<dbReference type="VEuPathDB" id="VectorBase:AMEM011751"/>
<dbReference type="Proteomes" id="UP000075903">
    <property type="component" value="Unassembled WGS sequence"/>
</dbReference>
<feature type="region of interest" description="Disordered" evidence="1">
    <location>
        <begin position="249"/>
        <end position="275"/>
    </location>
</feature>
<sequence length="394" mass="40800">MDAPQSIVKKSSRNFQQAIPAANMKLTFSVVLTVALVASLGTASPLLITKQVIRKVVDKHFEPKTVTTHAVVYTPVVAPPPPPVVLAATPAHHPAVASPSALHAKLTSTLGSLLKHPLLQHPWLAKFVPLGGVVEVVRKFKPGSVGASYPPVVQHPVPEVDLPHEVEEHHTVTTVVTTPAPVYGLPAAEPAVPAPVYGLPAAEPVVPAPVHGLPAAEPVVPAPVYGVPAPAPVVPAPVYGVPAATYGPPGTGEHSSASSSSSSSSSSSTSSSDGAAKYVAVNPGARHEAPLPGYDHSVVLENLDPAPGTEGLTMLVPPVVSNELHHWNPEPVVLRGEDMLSSDYLRMAHDVATGGADPAEPVEARYVAINNGVRHEAPLPGYDRSIVIENADTV</sequence>
<evidence type="ECO:0000313" key="3">
    <source>
        <dbReference type="Proteomes" id="UP000075903"/>
    </source>
</evidence>
<accession>A0A182VAQ5</accession>
<dbReference type="STRING" id="30066.A0A182VAQ5"/>
<dbReference type="EnsemblMetazoa" id="AMEM011751-RA">
    <property type="protein sequence ID" value="AMEM011751-PA"/>
    <property type="gene ID" value="AMEM011751"/>
</dbReference>
<proteinExistence type="predicted"/>
<keyword evidence="3" id="KW-1185">Reference proteome</keyword>
<dbReference type="VEuPathDB" id="VectorBase:AMEM21_006044"/>
<reference evidence="2" key="1">
    <citation type="submission" date="2020-05" db="UniProtKB">
        <authorList>
            <consortium name="EnsemblMetazoa"/>
        </authorList>
    </citation>
    <scope>IDENTIFICATION</scope>
    <source>
        <strain evidence="2">MAF</strain>
    </source>
</reference>
<name>A0A182VAQ5_ANOME</name>
<evidence type="ECO:0000256" key="1">
    <source>
        <dbReference type="SAM" id="MobiDB-lite"/>
    </source>
</evidence>
<feature type="compositionally biased region" description="Low complexity" evidence="1">
    <location>
        <begin position="255"/>
        <end position="272"/>
    </location>
</feature>